<feature type="repeat" description="WD" evidence="5">
    <location>
        <begin position="374"/>
        <end position="394"/>
    </location>
</feature>
<name>A0AAV8ZB57_9CUCU</name>
<dbReference type="PROSITE" id="PS50294">
    <property type="entry name" value="WD_REPEATS_REGION"/>
    <property type="match status" value="2"/>
</dbReference>
<dbReference type="InterPro" id="IPR039241">
    <property type="entry name" value="Rrp9-like"/>
</dbReference>
<dbReference type="PRINTS" id="PR00320">
    <property type="entry name" value="GPROTEINBRPT"/>
</dbReference>
<dbReference type="AlphaFoldDB" id="A0AAV8ZB57"/>
<dbReference type="CDD" id="cd00200">
    <property type="entry name" value="WD40"/>
    <property type="match status" value="1"/>
</dbReference>
<dbReference type="GO" id="GO:0034511">
    <property type="term" value="F:U3 snoRNA binding"/>
    <property type="evidence" value="ECO:0007669"/>
    <property type="project" value="InterPro"/>
</dbReference>
<feature type="region of interest" description="Disordered" evidence="6">
    <location>
        <begin position="15"/>
        <end position="66"/>
    </location>
</feature>
<dbReference type="SMART" id="SM00320">
    <property type="entry name" value="WD40"/>
    <property type="match status" value="7"/>
</dbReference>
<evidence type="ECO:0000256" key="1">
    <source>
        <dbReference type="ARBA" id="ARBA00004123"/>
    </source>
</evidence>
<feature type="repeat" description="WD" evidence="5">
    <location>
        <begin position="229"/>
        <end position="270"/>
    </location>
</feature>
<feature type="repeat" description="WD" evidence="5">
    <location>
        <begin position="187"/>
        <end position="228"/>
    </location>
</feature>
<gene>
    <name evidence="7" type="ORF">NQ318_013918</name>
</gene>
<dbReference type="InterPro" id="IPR015943">
    <property type="entry name" value="WD40/YVTN_repeat-like_dom_sf"/>
</dbReference>
<evidence type="ECO:0000256" key="5">
    <source>
        <dbReference type="PROSITE-ProRule" id="PRU00221"/>
    </source>
</evidence>
<keyword evidence="2 5" id="KW-0853">WD repeat</keyword>
<evidence type="ECO:0000256" key="3">
    <source>
        <dbReference type="ARBA" id="ARBA00022737"/>
    </source>
</evidence>
<evidence type="ECO:0000256" key="6">
    <source>
        <dbReference type="SAM" id="MobiDB-lite"/>
    </source>
</evidence>
<dbReference type="PROSITE" id="PS00678">
    <property type="entry name" value="WD_REPEATS_1"/>
    <property type="match status" value="1"/>
</dbReference>
<evidence type="ECO:0000256" key="4">
    <source>
        <dbReference type="ARBA" id="ARBA00023242"/>
    </source>
</evidence>
<evidence type="ECO:0000313" key="8">
    <source>
        <dbReference type="Proteomes" id="UP001162162"/>
    </source>
</evidence>
<dbReference type="InterPro" id="IPR001680">
    <property type="entry name" value="WD40_rpt"/>
</dbReference>
<evidence type="ECO:0008006" key="9">
    <source>
        <dbReference type="Google" id="ProtNLM"/>
    </source>
</evidence>
<reference evidence="7" key="1">
    <citation type="journal article" date="2023" name="Insect Mol. Biol.">
        <title>Genome sequencing provides insights into the evolution of gene families encoding plant cell wall-degrading enzymes in longhorned beetles.</title>
        <authorList>
            <person name="Shin N.R."/>
            <person name="Okamura Y."/>
            <person name="Kirsch R."/>
            <person name="Pauchet Y."/>
        </authorList>
    </citation>
    <scope>NUCLEOTIDE SEQUENCE</scope>
    <source>
        <strain evidence="7">AMC_N1</strain>
    </source>
</reference>
<dbReference type="InterPro" id="IPR020472">
    <property type="entry name" value="WD40_PAC1"/>
</dbReference>
<evidence type="ECO:0000256" key="2">
    <source>
        <dbReference type="ARBA" id="ARBA00022574"/>
    </source>
</evidence>
<sequence length="456" mass="51570">MSFFIKGKQVNGVKRAKYSKERMKKRKLNIHKNASKNEVITSSEDEDLPHDDEPEIPSEDENETAQEKKLRLAKIYLEEIEREEKIRLEKGEIDQSVISKRLKEDYLRDTGKLRLTVADQYEGVSKSNIKLLKCREQRNSITCFCVTSEDKYLFAGSKDGVVVKYSLEDFKKVGLIPFVKQQSSEKILGHSSKILSIAVSTDSKFLVVGDESSDIHIWDPNSLQFVKKLMGHKGPITGLSFKRDSHTLYSCSKDRAVKVWNLDEMAYVETLFGHQDPVASVDTLYRDRVVTCGGRDIRIWKITEETQLIFNGHSGNIDNVRLINEENFVTGGDDGQICVWSVMRKKPLCIVEQAHGKDSTNGLPNWVSAVTLLNTDMIASGSSDGFVKVWKLENNFKSVKLLLKIPVEGFVNSLCFTSDGNRLIVGVGKEHKFGRWTTIKSAKNCILVLPLVKRSS</sequence>
<feature type="compositionally biased region" description="Basic residues" evidence="6">
    <location>
        <begin position="15"/>
        <end position="34"/>
    </location>
</feature>
<evidence type="ECO:0000313" key="7">
    <source>
        <dbReference type="EMBL" id="KAJ8960626.1"/>
    </source>
</evidence>
<dbReference type="InterPro" id="IPR036322">
    <property type="entry name" value="WD40_repeat_dom_sf"/>
</dbReference>
<comment type="caution">
    <text evidence="7">The sequence shown here is derived from an EMBL/GenBank/DDBJ whole genome shotgun (WGS) entry which is preliminary data.</text>
</comment>
<dbReference type="Gene3D" id="2.130.10.10">
    <property type="entry name" value="YVTN repeat-like/Quinoprotein amine dehydrogenase"/>
    <property type="match status" value="1"/>
</dbReference>
<feature type="repeat" description="WD" evidence="5">
    <location>
        <begin position="310"/>
        <end position="342"/>
    </location>
</feature>
<keyword evidence="4" id="KW-0539">Nucleus</keyword>
<accession>A0AAV8ZB57</accession>
<dbReference type="Proteomes" id="UP001162162">
    <property type="component" value="Unassembled WGS sequence"/>
</dbReference>
<dbReference type="PANTHER" id="PTHR19865:SF0">
    <property type="entry name" value="U3 SMALL NUCLEOLAR RNA-INTERACTING PROTEIN 2"/>
    <property type="match status" value="1"/>
</dbReference>
<dbReference type="PROSITE" id="PS50082">
    <property type="entry name" value="WD_REPEATS_2"/>
    <property type="match status" value="4"/>
</dbReference>
<protein>
    <recommendedName>
        <fullName evidence="9">U3 small nucleolar RNA-interacting protein 2</fullName>
    </recommendedName>
</protein>
<dbReference type="PANTHER" id="PTHR19865">
    <property type="entry name" value="U3 SMALL NUCLEOLAR RNA INTERACTING PROTEIN 2"/>
    <property type="match status" value="1"/>
</dbReference>
<dbReference type="Pfam" id="PF00400">
    <property type="entry name" value="WD40"/>
    <property type="match status" value="5"/>
</dbReference>
<dbReference type="SUPFAM" id="SSF50978">
    <property type="entry name" value="WD40 repeat-like"/>
    <property type="match status" value="1"/>
</dbReference>
<dbReference type="GO" id="GO:0032040">
    <property type="term" value="C:small-subunit processome"/>
    <property type="evidence" value="ECO:0007669"/>
    <property type="project" value="TreeGrafter"/>
</dbReference>
<dbReference type="EMBL" id="JAPWTK010000008">
    <property type="protein sequence ID" value="KAJ8960626.1"/>
    <property type="molecule type" value="Genomic_DNA"/>
</dbReference>
<feature type="compositionally biased region" description="Acidic residues" evidence="6">
    <location>
        <begin position="43"/>
        <end position="64"/>
    </location>
</feature>
<comment type="subcellular location">
    <subcellularLocation>
        <location evidence="1">Nucleus</location>
    </subcellularLocation>
</comment>
<keyword evidence="3" id="KW-0677">Repeat</keyword>
<dbReference type="FunFam" id="2.130.10.10:FF:000509">
    <property type="entry name" value="U3 small nucleolar RNA-interacting protein"/>
    <property type="match status" value="1"/>
</dbReference>
<proteinExistence type="predicted"/>
<dbReference type="InterPro" id="IPR019775">
    <property type="entry name" value="WD40_repeat_CS"/>
</dbReference>
<organism evidence="7 8">
    <name type="scientific">Aromia moschata</name>
    <dbReference type="NCBI Taxonomy" id="1265417"/>
    <lineage>
        <taxon>Eukaryota</taxon>
        <taxon>Metazoa</taxon>
        <taxon>Ecdysozoa</taxon>
        <taxon>Arthropoda</taxon>
        <taxon>Hexapoda</taxon>
        <taxon>Insecta</taxon>
        <taxon>Pterygota</taxon>
        <taxon>Neoptera</taxon>
        <taxon>Endopterygota</taxon>
        <taxon>Coleoptera</taxon>
        <taxon>Polyphaga</taxon>
        <taxon>Cucujiformia</taxon>
        <taxon>Chrysomeloidea</taxon>
        <taxon>Cerambycidae</taxon>
        <taxon>Cerambycinae</taxon>
        <taxon>Callichromatini</taxon>
        <taxon>Aromia</taxon>
    </lineage>
</organism>
<keyword evidence="8" id="KW-1185">Reference proteome</keyword>